<dbReference type="RefSeq" id="WP_080918794.1">
    <property type="nucleotide sequence ID" value="NZ_MDET01000007.1"/>
</dbReference>
<feature type="transmembrane region" description="Helical" evidence="5">
    <location>
        <begin position="203"/>
        <end position="222"/>
    </location>
</feature>
<gene>
    <name evidence="8" type="ORF">BFN67_14245</name>
</gene>
<evidence type="ECO:0000256" key="2">
    <source>
        <dbReference type="ARBA" id="ARBA00022692"/>
    </source>
</evidence>
<accession>A0A1V8RTK7</accession>
<feature type="domain" description="EamA" evidence="7">
    <location>
        <begin position="3"/>
        <end position="135"/>
    </location>
</feature>
<dbReference type="EMBL" id="MDET01000007">
    <property type="protein sequence ID" value="OQM76531.1"/>
    <property type="molecule type" value="Genomic_DNA"/>
</dbReference>
<feature type="transmembrane region" description="Helical" evidence="5">
    <location>
        <begin position="143"/>
        <end position="164"/>
    </location>
</feature>
<protein>
    <recommendedName>
        <fullName evidence="7">EamA domain-containing protein</fullName>
    </recommendedName>
</protein>
<feature type="domain" description="EamA" evidence="7">
    <location>
        <begin position="146"/>
        <end position="276"/>
    </location>
</feature>
<feature type="transmembrane region" description="Helical" evidence="5">
    <location>
        <begin position="119"/>
        <end position="137"/>
    </location>
</feature>
<feature type="transmembrane region" description="Helical" evidence="5">
    <location>
        <begin position="234"/>
        <end position="253"/>
    </location>
</feature>
<keyword evidence="6" id="KW-0732">Signal</keyword>
<dbReference type="InterPro" id="IPR037185">
    <property type="entry name" value="EmrE-like"/>
</dbReference>
<dbReference type="OrthoDB" id="184388at2"/>
<dbReference type="InterPro" id="IPR050638">
    <property type="entry name" value="AA-Vitamin_Transporters"/>
</dbReference>
<feature type="transmembrane region" description="Helical" evidence="5">
    <location>
        <begin position="36"/>
        <end position="54"/>
    </location>
</feature>
<feature type="chain" id="PRO_5012144667" description="EamA domain-containing protein" evidence="6">
    <location>
        <begin position="22"/>
        <end position="289"/>
    </location>
</feature>
<dbReference type="PANTHER" id="PTHR32322:SF9">
    <property type="entry name" value="AMINO-ACID METABOLITE EFFLUX PUMP-RELATED"/>
    <property type="match status" value="1"/>
</dbReference>
<comment type="subcellular location">
    <subcellularLocation>
        <location evidence="1">Membrane</location>
        <topology evidence="1">Multi-pass membrane protein</topology>
    </subcellularLocation>
</comment>
<dbReference type="InterPro" id="IPR000620">
    <property type="entry name" value="EamA_dom"/>
</dbReference>
<evidence type="ECO:0000313" key="8">
    <source>
        <dbReference type="EMBL" id="OQM76531.1"/>
    </source>
</evidence>
<feature type="signal peptide" evidence="6">
    <location>
        <begin position="1"/>
        <end position="21"/>
    </location>
</feature>
<feature type="transmembrane region" description="Helical" evidence="5">
    <location>
        <begin position="176"/>
        <end position="197"/>
    </location>
</feature>
<name>A0A1V8RTK7_9HYPH</name>
<keyword evidence="2 5" id="KW-0812">Transmembrane</keyword>
<proteinExistence type="predicted"/>
<evidence type="ECO:0000256" key="4">
    <source>
        <dbReference type="ARBA" id="ARBA00023136"/>
    </source>
</evidence>
<dbReference type="Proteomes" id="UP000191905">
    <property type="component" value="Unassembled WGS sequence"/>
</dbReference>
<organism evidence="8 9">
    <name type="scientific">Manganibacter manganicus</name>
    <dbReference type="NCBI Taxonomy" id="1873176"/>
    <lineage>
        <taxon>Bacteria</taxon>
        <taxon>Pseudomonadati</taxon>
        <taxon>Pseudomonadota</taxon>
        <taxon>Alphaproteobacteria</taxon>
        <taxon>Hyphomicrobiales</taxon>
        <taxon>Phyllobacteriaceae</taxon>
        <taxon>Manganibacter</taxon>
    </lineage>
</organism>
<dbReference type="SUPFAM" id="SSF103481">
    <property type="entry name" value="Multidrug resistance efflux transporter EmrE"/>
    <property type="match status" value="1"/>
</dbReference>
<sequence>MRTALLTAIAMLAFATNSVLARLALSDGSIDPLAFTGIRLMSGAAVLAIILFYRRTSEVLRTFPRTGNWTGAVSLLLYAITFSVAYGMVSAGPGALILFASVQISMVAWAVAKGDRPALFEWLGMFIAIAALTYLVFPGLTAPPLSGAALMAIAGASWGTYSLIGRGSRSPLADTAGNFIRCAPIGAVAVLAGVIRSHPTSGGVAYALFSGAIASGLGYIIWYDVLPKLSRTTAAVVQLTVPGIAALGGVVLIGEPLTGRLLIAMAGIVGGVSVTLFATDRRRRKMPPV</sequence>
<evidence type="ECO:0000256" key="3">
    <source>
        <dbReference type="ARBA" id="ARBA00022989"/>
    </source>
</evidence>
<evidence type="ECO:0000259" key="7">
    <source>
        <dbReference type="Pfam" id="PF00892"/>
    </source>
</evidence>
<evidence type="ECO:0000256" key="6">
    <source>
        <dbReference type="SAM" id="SignalP"/>
    </source>
</evidence>
<dbReference type="PANTHER" id="PTHR32322">
    <property type="entry name" value="INNER MEMBRANE TRANSPORTER"/>
    <property type="match status" value="1"/>
</dbReference>
<feature type="transmembrane region" description="Helical" evidence="5">
    <location>
        <begin position="259"/>
        <end position="278"/>
    </location>
</feature>
<dbReference type="AlphaFoldDB" id="A0A1V8RTK7"/>
<dbReference type="GO" id="GO:0016020">
    <property type="term" value="C:membrane"/>
    <property type="evidence" value="ECO:0007669"/>
    <property type="project" value="UniProtKB-SubCell"/>
</dbReference>
<keyword evidence="4 5" id="KW-0472">Membrane</keyword>
<dbReference type="Pfam" id="PF00892">
    <property type="entry name" value="EamA"/>
    <property type="match status" value="2"/>
</dbReference>
<evidence type="ECO:0000313" key="9">
    <source>
        <dbReference type="Proteomes" id="UP000191905"/>
    </source>
</evidence>
<evidence type="ECO:0000256" key="5">
    <source>
        <dbReference type="SAM" id="Phobius"/>
    </source>
</evidence>
<keyword evidence="3 5" id="KW-1133">Transmembrane helix</keyword>
<keyword evidence="9" id="KW-1185">Reference proteome</keyword>
<feature type="transmembrane region" description="Helical" evidence="5">
    <location>
        <begin position="95"/>
        <end position="112"/>
    </location>
</feature>
<reference evidence="8 9" key="1">
    <citation type="journal article" date="2016" name="Int. J. Syst. Evol. Microbiol.">
        <title>Pseudaminobacter manganicus sp. nov., isolated from sludge of a manganese mine.</title>
        <authorList>
            <person name="Li J."/>
            <person name="Huang J."/>
            <person name="Liao S."/>
            <person name="Wang G."/>
        </authorList>
    </citation>
    <scope>NUCLEOTIDE SEQUENCE [LARGE SCALE GENOMIC DNA]</scope>
    <source>
        <strain evidence="8 9">JH-7</strain>
    </source>
</reference>
<comment type="caution">
    <text evidence="8">The sequence shown here is derived from an EMBL/GenBank/DDBJ whole genome shotgun (WGS) entry which is preliminary data.</text>
</comment>
<feature type="transmembrane region" description="Helical" evidence="5">
    <location>
        <begin position="66"/>
        <end position="89"/>
    </location>
</feature>
<evidence type="ECO:0000256" key="1">
    <source>
        <dbReference type="ARBA" id="ARBA00004141"/>
    </source>
</evidence>